<evidence type="ECO:0000313" key="3">
    <source>
        <dbReference type="Proteomes" id="UP000095287"/>
    </source>
</evidence>
<reference evidence="4" key="1">
    <citation type="submission" date="2016-11" db="UniProtKB">
        <authorList>
            <consortium name="WormBaseParasite"/>
        </authorList>
    </citation>
    <scope>IDENTIFICATION</scope>
</reference>
<protein>
    <submittedName>
        <fullName evidence="4">Fibrous sheath-interacting protein 1</fullName>
    </submittedName>
</protein>
<evidence type="ECO:0000256" key="2">
    <source>
        <dbReference type="SAM" id="SignalP"/>
    </source>
</evidence>
<sequence>MTRVVPLLASFCLCAATVVVAAPTSSDRDTVLHRSPAARSKGKYPVVALVPARPLLGKVDLSAAASRRRRSKREVFVEQTPEEDLYDAVSDQLRGLSDEQLQLLAEIVQNEMDSYNEGPEDFEVVEVPFSELQEELYPRDRRDPPEEEPLLLFPEPEFDDEPELVLVPEELVEETEEPDEDDDLELRLRIAELADLLNERAVRGL</sequence>
<dbReference type="AlphaFoldDB" id="A0A1I7ZUL7"/>
<evidence type="ECO:0000256" key="1">
    <source>
        <dbReference type="SAM" id="MobiDB-lite"/>
    </source>
</evidence>
<dbReference type="Proteomes" id="UP000095287">
    <property type="component" value="Unplaced"/>
</dbReference>
<accession>A0A1I7ZUL7</accession>
<feature type="chain" id="PRO_5009313949" evidence="2">
    <location>
        <begin position="22"/>
        <end position="205"/>
    </location>
</feature>
<keyword evidence="3" id="KW-1185">Reference proteome</keyword>
<feature type="signal peptide" evidence="2">
    <location>
        <begin position="1"/>
        <end position="21"/>
    </location>
</feature>
<organism evidence="3 4">
    <name type="scientific">Steinernema glaseri</name>
    <dbReference type="NCBI Taxonomy" id="37863"/>
    <lineage>
        <taxon>Eukaryota</taxon>
        <taxon>Metazoa</taxon>
        <taxon>Ecdysozoa</taxon>
        <taxon>Nematoda</taxon>
        <taxon>Chromadorea</taxon>
        <taxon>Rhabditida</taxon>
        <taxon>Tylenchina</taxon>
        <taxon>Panagrolaimomorpha</taxon>
        <taxon>Strongyloidoidea</taxon>
        <taxon>Steinernematidae</taxon>
        <taxon>Steinernema</taxon>
    </lineage>
</organism>
<keyword evidence="2" id="KW-0732">Signal</keyword>
<feature type="region of interest" description="Disordered" evidence="1">
    <location>
        <begin position="135"/>
        <end position="159"/>
    </location>
</feature>
<dbReference type="WBParaSite" id="L893_g29979.t1">
    <property type="protein sequence ID" value="L893_g29979.t1"/>
    <property type="gene ID" value="L893_g29979"/>
</dbReference>
<proteinExistence type="predicted"/>
<evidence type="ECO:0000313" key="4">
    <source>
        <dbReference type="WBParaSite" id="L893_g29979.t1"/>
    </source>
</evidence>
<name>A0A1I7ZUL7_9BILA</name>